<dbReference type="OrthoDB" id="10006908at2759"/>
<evidence type="ECO:0000313" key="7">
    <source>
        <dbReference type="EMBL" id="CAD5112794.1"/>
    </source>
</evidence>
<keyword evidence="8" id="KW-1185">Reference proteome</keyword>
<dbReference type="GO" id="GO:0003677">
    <property type="term" value="F:DNA binding"/>
    <property type="evidence" value="ECO:0007669"/>
    <property type="project" value="UniProtKB-KW"/>
</dbReference>
<keyword evidence="2" id="KW-0238">DNA-binding</keyword>
<dbReference type="InterPro" id="IPR035500">
    <property type="entry name" value="NHR-like_dom_sf"/>
</dbReference>
<comment type="caution">
    <text evidence="7">The sequence shown here is derived from an EMBL/GenBank/DDBJ whole genome shotgun (WGS) entry which is preliminary data.</text>
</comment>
<keyword evidence="3" id="KW-0804">Transcription</keyword>
<evidence type="ECO:0000256" key="4">
    <source>
        <dbReference type="ARBA" id="ARBA00023170"/>
    </source>
</evidence>
<evidence type="ECO:0000256" key="2">
    <source>
        <dbReference type="ARBA" id="ARBA00023125"/>
    </source>
</evidence>
<name>A0A7I8V911_9ANNE</name>
<dbReference type="Proteomes" id="UP000549394">
    <property type="component" value="Unassembled WGS sequence"/>
</dbReference>
<evidence type="ECO:0000256" key="5">
    <source>
        <dbReference type="ARBA" id="ARBA00023242"/>
    </source>
</evidence>
<dbReference type="InterPro" id="IPR050200">
    <property type="entry name" value="Nuclear_hormone_rcpt_NR3"/>
</dbReference>
<organism evidence="7 8">
    <name type="scientific">Dimorphilus gyrociliatus</name>
    <dbReference type="NCBI Taxonomy" id="2664684"/>
    <lineage>
        <taxon>Eukaryota</taxon>
        <taxon>Metazoa</taxon>
        <taxon>Spiralia</taxon>
        <taxon>Lophotrochozoa</taxon>
        <taxon>Annelida</taxon>
        <taxon>Polychaeta</taxon>
        <taxon>Polychaeta incertae sedis</taxon>
        <taxon>Dinophilidae</taxon>
        <taxon>Dimorphilus</taxon>
    </lineage>
</organism>
<dbReference type="PANTHER" id="PTHR48092">
    <property type="entry name" value="KNIRPS-RELATED PROTEIN-RELATED"/>
    <property type="match status" value="1"/>
</dbReference>
<keyword evidence="1" id="KW-0805">Transcription regulation</keyword>
<keyword evidence="5" id="KW-0539">Nucleus</keyword>
<dbReference type="AlphaFoldDB" id="A0A7I8V911"/>
<dbReference type="InterPro" id="IPR000536">
    <property type="entry name" value="Nucl_hrmn_rcpt_lig-bd"/>
</dbReference>
<evidence type="ECO:0000256" key="1">
    <source>
        <dbReference type="ARBA" id="ARBA00023015"/>
    </source>
</evidence>
<dbReference type="Gene3D" id="1.10.565.10">
    <property type="entry name" value="Retinoid X Receptor"/>
    <property type="match status" value="1"/>
</dbReference>
<dbReference type="EMBL" id="CAJFCJ010000003">
    <property type="protein sequence ID" value="CAD5112794.1"/>
    <property type="molecule type" value="Genomic_DNA"/>
</dbReference>
<dbReference type="PROSITE" id="PS51843">
    <property type="entry name" value="NR_LBD"/>
    <property type="match status" value="1"/>
</dbReference>
<evidence type="ECO:0000313" key="8">
    <source>
        <dbReference type="Proteomes" id="UP000549394"/>
    </source>
</evidence>
<sequence>MVLAAVREDRMPGGRNSGALYANCDSKYKKLRKKIKKQPKQTLNLNEGSTRDIQDWLSNFHNKTKTEEICESAKVEYLSNEEDYFRNTLSYISLIQTISNCEKDEFLPTGITSLYSGQFENQFVNYLVQWAEKIPYFKQLSLEEQTKALIAKWPQLLMLIYSDNNYYLPRNHIQIIDELRDYFINTGISRIEIGLLKAFLLLSSNKIYGEEVIKTLKYHIYSTNGLDNYEERVDKFLNLLKFIEMAAEELAKNNLLFSPLLPLV</sequence>
<evidence type="ECO:0000256" key="3">
    <source>
        <dbReference type="ARBA" id="ARBA00023163"/>
    </source>
</evidence>
<protein>
    <recommendedName>
        <fullName evidence="6">NR LBD domain-containing protein</fullName>
    </recommendedName>
</protein>
<gene>
    <name evidence="7" type="ORF">DGYR_LOCUS1874</name>
</gene>
<evidence type="ECO:0000259" key="6">
    <source>
        <dbReference type="PROSITE" id="PS51843"/>
    </source>
</evidence>
<keyword evidence="4" id="KW-0675">Receptor</keyword>
<proteinExistence type="predicted"/>
<reference evidence="7 8" key="1">
    <citation type="submission" date="2020-08" db="EMBL/GenBank/DDBJ databases">
        <authorList>
            <person name="Hejnol A."/>
        </authorList>
    </citation>
    <scope>NUCLEOTIDE SEQUENCE [LARGE SCALE GENOMIC DNA]</scope>
</reference>
<dbReference type="SUPFAM" id="SSF48508">
    <property type="entry name" value="Nuclear receptor ligand-binding domain"/>
    <property type="match status" value="1"/>
</dbReference>
<feature type="domain" description="NR LBD" evidence="6">
    <location>
        <begin position="90"/>
        <end position="264"/>
    </location>
</feature>
<accession>A0A7I8V911</accession>